<evidence type="ECO:0000313" key="2">
    <source>
        <dbReference type="Proteomes" id="UP001595796"/>
    </source>
</evidence>
<organism evidence="1 2">
    <name type="scientific">Flaviflagellibacter deserti</name>
    <dbReference type="NCBI Taxonomy" id="2267266"/>
    <lineage>
        <taxon>Bacteria</taxon>
        <taxon>Pseudomonadati</taxon>
        <taxon>Pseudomonadota</taxon>
        <taxon>Alphaproteobacteria</taxon>
        <taxon>Hyphomicrobiales</taxon>
        <taxon>Flaviflagellibacter</taxon>
    </lineage>
</organism>
<keyword evidence="2" id="KW-1185">Reference proteome</keyword>
<dbReference type="RefSeq" id="WP_114958476.1">
    <property type="nucleotide sequence ID" value="NZ_JBHSJF010000005.1"/>
</dbReference>
<dbReference type="Proteomes" id="UP001595796">
    <property type="component" value="Unassembled WGS sequence"/>
</dbReference>
<evidence type="ECO:0000313" key="1">
    <source>
        <dbReference type="EMBL" id="MFC5067366.1"/>
    </source>
</evidence>
<reference evidence="2" key="1">
    <citation type="journal article" date="2019" name="Int. J. Syst. Evol. Microbiol.">
        <title>The Global Catalogue of Microorganisms (GCM) 10K type strain sequencing project: providing services to taxonomists for standard genome sequencing and annotation.</title>
        <authorList>
            <consortium name="The Broad Institute Genomics Platform"/>
            <consortium name="The Broad Institute Genome Sequencing Center for Infectious Disease"/>
            <person name="Wu L."/>
            <person name="Ma J."/>
        </authorList>
    </citation>
    <scope>NUCLEOTIDE SEQUENCE [LARGE SCALE GENOMIC DNA]</scope>
    <source>
        <strain evidence="2">CGMCC 1.16444</strain>
    </source>
</reference>
<comment type="caution">
    <text evidence="1">The sequence shown here is derived from an EMBL/GenBank/DDBJ whole genome shotgun (WGS) entry which is preliminary data.</text>
</comment>
<protein>
    <submittedName>
        <fullName evidence="1">Uncharacterized protein</fullName>
    </submittedName>
</protein>
<accession>A0ABV9YXL7</accession>
<dbReference type="EMBL" id="JBHSJF010000005">
    <property type="protein sequence ID" value="MFC5067366.1"/>
    <property type="molecule type" value="Genomic_DNA"/>
</dbReference>
<proteinExistence type="predicted"/>
<gene>
    <name evidence="1" type="ORF">ACFPFW_04985</name>
</gene>
<name>A0ABV9YXL7_9HYPH</name>
<sequence length="78" mass="8468">MTNIVLKPSLVVRDGKMRRELLTFSDILDYVAPTGAAPAMGIGKIVLGAKSADDQNAAAVKFREWAAKSGLLIYEHEH</sequence>